<dbReference type="InterPro" id="IPR027417">
    <property type="entry name" value="P-loop_NTPase"/>
</dbReference>
<keyword evidence="1 2" id="KW-0175">Coiled coil</keyword>
<dbReference type="Gene3D" id="3.40.50.300">
    <property type="entry name" value="P-loop containing nucleotide triphosphate hydrolases"/>
    <property type="match status" value="2"/>
</dbReference>
<dbReference type="Pfam" id="PF02463">
    <property type="entry name" value="SMC_N"/>
    <property type="match status" value="1"/>
</dbReference>
<feature type="coiled-coil region" evidence="2">
    <location>
        <begin position="553"/>
        <end position="615"/>
    </location>
</feature>
<gene>
    <name evidence="5" type="ORF">A2319_04040</name>
</gene>
<evidence type="ECO:0000256" key="1">
    <source>
        <dbReference type="ARBA" id="ARBA00023054"/>
    </source>
</evidence>
<evidence type="ECO:0000256" key="2">
    <source>
        <dbReference type="SAM" id="Coils"/>
    </source>
</evidence>
<feature type="coiled-coil region" evidence="2">
    <location>
        <begin position="453"/>
        <end position="529"/>
    </location>
</feature>
<dbReference type="GO" id="GO:0005524">
    <property type="term" value="F:ATP binding"/>
    <property type="evidence" value="ECO:0007669"/>
    <property type="project" value="InterPro"/>
</dbReference>
<accession>A0A1G2BED0</accession>
<dbReference type="AlphaFoldDB" id="A0A1G2BED0"/>
<name>A0A1G2BED0_9BACT</name>
<dbReference type="PIRSF" id="PIRSF005719">
    <property type="entry name" value="SMC"/>
    <property type="match status" value="1"/>
</dbReference>
<dbReference type="EMBL" id="MHKI01000008">
    <property type="protein sequence ID" value="OGY87504.1"/>
    <property type="molecule type" value="Genomic_DNA"/>
</dbReference>
<dbReference type="PANTHER" id="PTHR43977">
    <property type="entry name" value="STRUCTURAL MAINTENANCE OF CHROMOSOMES PROTEIN 3"/>
    <property type="match status" value="1"/>
</dbReference>
<dbReference type="SUPFAM" id="SSF52540">
    <property type="entry name" value="P-loop containing nucleoside triphosphate hydrolases"/>
    <property type="match status" value="1"/>
</dbReference>
<feature type="region of interest" description="Disordered" evidence="3">
    <location>
        <begin position="741"/>
        <end position="760"/>
    </location>
</feature>
<feature type="domain" description="RecF/RecN/SMC N-terminal" evidence="4">
    <location>
        <begin position="3"/>
        <end position="879"/>
    </location>
</feature>
<evidence type="ECO:0000313" key="5">
    <source>
        <dbReference type="EMBL" id="OGY87504.1"/>
    </source>
</evidence>
<sequence>MRLEKLELQGFKSFADKTVFEFPKNLTAIVGPNGSGKSNISDAVRWVLGEQSMKTLRGKYANDVIFKGSDRLSKLGMASVALYLDNQDHKLPVDYREVVISRKIFTDGESEYLLNNNKVRLTDILMMLAQAKFGQKSYAVIGQGMITHFLSSSPQERKEFFDEATGVKEFQIKRDQAINKLIRTEDNLGKAKVLLTEIEPHLQSLSRQVRRLEKRDKIESELKLLQEEYYGFLWASLQTEHQQLKSQLVTKEGVAQDLETALQKQQALSDVISQEASRGERYQSLQKQFNELLERKSQVLKEQAVLKGKLEVEHERQGELSLVWLQRKEDEIMNDLRSHEDEMLVLEKQLSQDKNSLGRLEKITQSLQAEFRQEEYNILKLKEQIEQQANVMTVPEIKKEVRDIFEEQEAFLRELLQTKSLDRFKEVQAKAKKITVRFAMFMDHLNSEEKETIEAFRIEMKHKEQALQKLVAERENNQQAVNELRVSVETTHHKINLLHTQINRNQDELAQIQSNLDTANQQDEKETKKAQVLQYNSALQELHAQIAHFDLQLQGTAKEIEQFNQEEEDKKNRLLSIQSEMRSLQRKLTSMRQEANTLEVNMARVETRSEDLRAEIERAVSPDLHSKIYQFKPTQPITDHGVLEKKIFSLQRQLEAIGSVDEQTIQEHQETKERFDFLKTQSEDLTNSIVSLEKIIDELDATIHRQFQKNFKIINDGFEKYFKILFNGGRAQLEMLTDTEADHDLPSDSPQDLSGESLHNEKERELIGKKKKKQKVISGIEVQAQPPTKKVTNVAALSGGEKSMVSIALLCAIIAHNPSPFVFLDEIEAALDEENSEKLSAIIKILATKTQIIIITHNRITMRAADILYGVTMGREGKSHILSVELKEAEEMVTD</sequence>
<protein>
    <recommendedName>
        <fullName evidence="4">RecF/RecN/SMC N-terminal domain-containing protein</fullName>
    </recommendedName>
</protein>
<comment type="caution">
    <text evidence="5">The sequence shown here is derived from an EMBL/GenBank/DDBJ whole genome shotgun (WGS) entry which is preliminary data.</text>
</comment>
<dbReference type="InterPro" id="IPR024704">
    <property type="entry name" value="SMC"/>
</dbReference>
<evidence type="ECO:0000256" key="3">
    <source>
        <dbReference type="SAM" id="MobiDB-lite"/>
    </source>
</evidence>
<dbReference type="Proteomes" id="UP000176420">
    <property type="component" value="Unassembled WGS sequence"/>
</dbReference>
<organism evidence="5 6">
    <name type="scientific">Candidatus Kerfeldbacteria bacterium RIFOXYB2_FULL_38_14</name>
    <dbReference type="NCBI Taxonomy" id="1798547"/>
    <lineage>
        <taxon>Bacteria</taxon>
        <taxon>Candidatus Kerfeldiibacteriota</taxon>
    </lineage>
</organism>
<dbReference type="GO" id="GO:0016887">
    <property type="term" value="F:ATP hydrolysis activity"/>
    <property type="evidence" value="ECO:0007669"/>
    <property type="project" value="InterPro"/>
</dbReference>
<proteinExistence type="predicted"/>
<reference evidence="5 6" key="1">
    <citation type="journal article" date="2016" name="Nat. Commun.">
        <title>Thousands of microbial genomes shed light on interconnected biogeochemical processes in an aquifer system.</title>
        <authorList>
            <person name="Anantharaman K."/>
            <person name="Brown C.T."/>
            <person name="Hug L.A."/>
            <person name="Sharon I."/>
            <person name="Castelle C.J."/>
            <person name="Probst A.J."/>
            <person name="Thomas B.C."/>
            <person name="Singh A."/>
            <person name="Wilkins M.J."/>
            <person name="Karaoz U."/>
            <person name="Brodie E.L."/>
            <person name="Williams K.H."/>
            <person name="Hubbard S.S."/>
            <person name="Banfield J.F."/>
        </authorList>
    </citation>
    <scope>NUCLEOTIDE SEQUENCE [LARGE SCALE GENOMIC DNA]</scope>
</reference>
<feature type="coiled-coil region" evidence="2">
    <location>
        <begin position="329"/>
        <end position="356"/>
    </location>
</feature>
<evidence type="ECO:0000313" key="6">
    <source>
        <dbReference type="Proteomes" id="UP000176420"/>
    </source>
</evidence>
<dbReference type="InterPro" id="IPR003395">
    <property type="entry name" value="RecF/RecN/SMC_N"/>
</dbReference>
<evidence type="ECO:0000259" key="4">
    <source>
        <dbReference type="Pfam" id="PF02463"/>
    </source>
</evidence>